<protein>
    <recommendedName>
        <fullName evidence="4">Secreted protein</fullName>
    </recommendedName>
</protein>
<evidence type="ECO:0000313" key="3">
    <source>
        <dbReference type="Proteomes" id="UP000092460"/>
    </source>
</evidence>
<dbReference type="EnsemblMetazoa" id="GPPI017185-RA">
    <property type="protein sequence ID" value="GPPI017185-PA"/>
    <property type="gene ID" value="GPPI017185"/>
</dbReference>
<reference evidence="2" key="2">
    <citation type="submission" date="2020-05" db="UniProtKB">
        <authorList>
            <consortium name="EnsemblMetazoa"/>
        </authorList>
    </citation>
    <scope>IDENTIFICATION</scope>
    <source>
        <strain evidence="2">IAEA</strain>
    </source>
</reference>
<evidence type="ECO:0008006" key="4">
    <source>
        <dbReference type="Google" id="ProtNLM"/>
    </source>
</evidence>
<evidence type="ECO:0000256" key="1">
    <source>
        <dbReference type="SAM" id="SignalP"/>
    </source>
</evidence>
<feature type="chain" id="PRO_5008404428" description="Secreted protein" evidence="1">
    <location>
        <begin position="19"/>
        <end position="105"/>
    </location>
</feature>
<accession>A0A1B0B303</accession>
<dbReference type="EMBL" id="JXJN01007744">
    <property type="status" value="NOT_ANNOTATED_CDS"/>
    <property type="molecule type" value="Genomic_DNA"/>
</dbReference>
<proteinExistence type="predicted"/>
<dbReference type="AlphaFoldDB" id="A0A1B0B303"/>
<reference evidence="3" key="1">
    <citation type="submission" date="2015-01" db="EMBL/GenBank/DDBJ databases">
        <authorList>
            <person name="Aksoy S."/>
            <person name="Warren W."/>
            <person name="Wilson R.K."/>
        </authorList>
    </citation>
    <scope>NUCLEOTIDE SEQUENCE [LARGE SCALE GENOMIC DNA]</scope>
    <source>
        <strain evidence="3">IAEA</strain>
    </source>
</reference>
<dbReference type="VEuPathDB" id="VectorBase:GPPI017185"/>
<name>A0A1B0B303_9MUSC</name>
<sequence>MKTQKNFMLMAFLHSTSSNICCISSNAVKVYAYRSLLNMMRSKRVLSGNAIHPTLDATPRQAGNSSKSIYNLNPDLILYVDLWSSCTSVVACVFNENKVSRFVFV</sequence>
<feature type="signal peptide" evidence="1">
    <location>
        <begin position="1"/>
        <end position="18"/>
    </location>
</feature>
<evidence type="ECO:0000313" key="2">
    <source>
        <dbReference type="EnsemblMetazoa" id="GPPI017185-PA"/>
    </source>
</evidence>
<keyword evidence="3" id="KW-1185">Reference proteome</keyword>
<organism evidence="2 3">
    <name type="scientific">Glossina palpalis gambiensis</name>
    <dbReference type="NCBI Taxonomy" id="67801"/>
    <lineage>
        <taxon>Eukaryota</taxon>
        <taxon>Metazoa</taxon>
        <taxon>Ecdysozoa</taxon>
        <taxon>Arthropoda</taxon>
        <taxon>Hexapoda</taxon>
        <taxon>Insecta</taxon>
        <taxon>Pterygota</taxon>
        <taxon>Neoptera</taxon>
        <taxon>Endopterygota</taxon>
        <taxon>Diptera</taxon>
        <taxon>Brachycera</taxon>
        <taxon>Muscomorpha</taxon>
        <taxon>Hippoboscoidea</taxon>
        <taxon>Glossinidae</taxon>
        <taxon>Glossina</taxon>
    </lineage>
</organism>
<keyword evidence="1" id="KW-0732">Signal</keyword>
<dbReference type="Proteomes" id="UP000092460">
    <property type="component" value="Unassembled WGS sequence"/>
</dbReference>